<dbReference type="Proteomes" id="UP000262939">
    <property type="component" value="Unassembled WGS sequence"/>
</dbReference>
<dbReference type="AlphaFoldDB" id="A0A372L7F1"/>
<organism evidence="1 2">
    <name type="scientific">Peribacillus glennii</name>
    <dbReference type="NCBI Taxonomy" id="2303991"/>
    <lineage>
        <taxon>Bacteria</taxon>
        <taxon>Bacillati</taxon>
        <taxon>Bacillota</taxon>
        <taxon>Bacilli</taxon>
        <taxon>Bacillales</taxon>
        <taxon>Bacillaceae</taxon>
        <taxon>Peribacillus</taxon>
    </lineage>
</organism>
<gene>
    <name evidence="1" type="ORF">D0466_19440</name>
</gene>
<sequence>MDEREIKHLGLEKEQTCGKPFLEVMTSAKVQPDDLDYLYDGYSWLSYGVCKRVLTIQTTIKTT</sequence>
<accession>A0A372L7F1</accession>
<dbReference type="EMBL" id="QVTD01000017">
    <property type="protein sequence ID" value="RFU61154.1"/>
    <property type="molecule type" value="Genomic_DNA"/>
</dbReference>
<proteinExistence type="predicted"/>
<reference evidence="1 2" key="1">
    <citation type="submission" date="2018-08" db="EMBL/GenBank/DDBJ databases">
        <title>Bacillus chawlae sp. nov., Bacillus glennii sp. nov., and Bacillus saganii sp. nov. Isolated from the Vehicle Assembly Building at Kennedy Space Center where the Viking Spacecraft were Assembled.</title>
        <authorList>
            <person name="Seuylemezian A."/>
            <person name="Vaishampayan P."/>
        </authorList>
    </citation>
    <scope>NUCLEOTIDE SEQUENCE [LARGE SCALE GENOMIC DNA]</scope>
    <source>
        <strain evidence="1 2">V44-8</strain>
    </source>
</reference>
<keyword evidence="2" id="KW-1185">Reference proteome</keyword>
<dbReference type="RefSeq" id="WP_117324188.1">
    <property type="nucleotide sequence ID" value="NZ_QVTD01000017.1"/>
</dbReference>
<comment type="caution">
    <text evidence="1">The sequence shown here is derived from an EMBL/GenBank/DDBJ whole genome shotgun (WGS) entry which is preliminary data.</text>
</comment>
<evidence type="ECO:0000313" key="1">
    <source>
        <dbReference type="EMBL" id="RFU61154.1"/>
    </source>
</evidence>
<name>A0A372L7F1_9BACI</name>
<dbReference type="OrthoDB" id="121064at2"/>
<protein>
    <submittedName>
        <fullName evidence="1">Uncharacterized protein</fullName>
    </submittedName>
</protein>
<evidence type="ECO:0000313" key="2">
    <source>
        <dbReference type="Proteomes" id="UP000262939"/>
    </source>
</evidence>